<evidence type="ECO:0000259" key="3">
    <source>
        <dbReference type="Pfam" id="PF14477"/>
    </source>
</evidence>
<feature type="compositionally biased region" description="Low complexity" evidence="1">
    <location>
        <begin position="113"/>
        <end position="126"/>
    </location>
</feature>
<dbReference type="EMBL" id="GL996504">
    <property type="protein sequence ID" value="EGW30952.1"/>
    <property type="molecule type" value="Genomic_DNA"/>
</dbReference>
<feature type="compositionally biased region" description="Polar residues" evidence="1">
    <location>
        <begin position="131"/>
        <end position="170"/>
    </location>
</feature>
<feature type="region of interest" description="Disordered" evidence="1">
    <location>
        <begin position="64"/>
        <end position="170"/>
    </location>
</feature>
<reference evidence="4 5" key="1">
    <citation type="journal article" date="2011" name="Proc. Natl. Acad. Sci. U.S.A.">
        <title>Comparative genomics of xylose-fermenting fungi for enhanced biofuel production.</title>
        <authorList>
            <person name="Wohlbach D.J."/>
            <person name="Kuo A."/>
            <person name="Sato T.K."/>
            <person name="Potts K.M."/>
            <person name="Salamov A.A."/>
            <person name="LaButti K.M."/>
            <person name="Sun H."/>
            <person name="Clum A."/>
            <person name="Pangilinan J.L."/>
            <person name="Lindquist E.A."/>
            <person name="Lucas S."/>
            <person name="Lapidus A."/>
            <person name="Jin M."/>
            <person name="Gunawan C."/>
            <person name="Balan V."/>
            <person name="Dale B.E."/>
            <person name="Jeffries T.W."/>
            <person name="Zinkel R."/>
            <person name="Barry K.W."/>
            <person name="Grigoriev I.V."/>
            <person name="Gasch A.P."/>
        </authorList>
    </citation>
    <scope>NUCLEOTIDE SEQUENCE [LARGE SCALE GENOMIC DNA]</scope>
    <source>
        <strain evidence="5">NRRL Y-27907 / 11-Y1</strain>
    </source>
</reference>
<dbReference type="OrthoDB" id="4094515at2759"/>
<organism evidence="5">
    <name type="scientific">Spathaspora passalidarum (strain NRRL Y-27907 / 11-Y1)</name>
    <dbReference type="NCBI Taxonomy" id="619300"/>
    <lineage>
        <taxon>Eukaryota</taxon>
        <taxon>Fungi</taxon>
        <taxon>Dikarya</taxon>
        <taxon>Ascomycota</taxon>
        <taxon>Saccharomycotina</taxon>
        <taxon>Pichiomycetes</taxon>
        <taxon>Debaryomycetaceae</taxon>
        <taxon>Spathaspora</taxon>
    </lineage>
</organism>
<evidence type="ECO:0000256" key="1">
    <source>
        <dbReference type="SAM" id="MobiDB-lite"/>
    </source>
</evidence>
<dbReference type="OMA" id="TLIHHAF"/>
<dbReference type="Proteomes" id="UP000000709">
    <property type="component" value="Unassembled WGS sequence"/>
</dbReference>
<dbReference type="RefSeq" id="XP_007376985.1">
    <property type="nucleotide sequence ID" value="XM_007376923.1"/>
</dbReference>
<accession>G3ATI9</accession>
<dbReference type="Pfam" id="PF14475">
    <property type="entry name" value="Mso1_Sec1_bdg"/>
    <property type="match status" value="1"/>
</dbReference>
<feature type="domain" description="Mso1 N-terminal" evidence="2">
    <location>
        <begin position="20"/>
        <end position="61"/>
    </location>
</feature>
<feature type="compositionally biased region" description="Polar residues" evidence="1">
    <location>
        <begin position="68"/>
        <end position="77"/>
    </location>
</feature>
<evidence type="ECO:0000313" key="4">
    <source>
        <dbReference type="EMBL" id="EGW30952.1"/>
    </source>
</evidence>
<dbReference type="STRING" id="619300.G3ATI9"/>
<dbReference type="HOGENOM" id="CLU_110314_0_0_1"/>
<proteinExistence type="predicted"/>
<feature type="compositionally biased region" description="Polar residues" evidence="1">
    <location>
        <begin position="102"/>
        <end position="112"/>
    </location>
</feature>
<sequence>MQQANVGFFSKIKENYSTKFSNLSLTSGHTEKDGSSDDSTLIHNSLVKYYDSKGLPYPEWLGVKVSAQPRNSQSQGHPQGHAQGQFHPHSQPQPQSQFQPIRHNNSYNNSYSQQQQQQQQHQQHQHLYTERTPSPNETTSYRSSSRLQDMYNKSRQQSLPGSTYKQTAAG</sequence>
<feature type="region of interest" description="Disordered" evidence="1">
    <location>
        <begin position="21"/>
        <end position="40"/>
    </location>
</feature>
<dbReference type="InParanoid" id="G3ATI9"/>
<keyword evidence="5" id="KW-1185">Reference proteome</keyword>
<dbReference type="AlphaFoldDB" id="G3ATI9"/>
<dbReference type="KEGG" id="spaa:SPAPADRAFT_56891"/>
<evidence type="ECO:0000259" key="2">
    <source>
        <dbReference type="Pfam" id="PF14475"/>
    </source>
</evidence>
<gene>
    <name evidence="4" type="ORF">SPAPADRAFT_56891</name>
</gene>
<dbReference type="Pfam" id="PF14477">
    <property type="entry name" value="Mso1_C"/>
    <property type="match status" value="1"/>
</dbReference>
<feature type="compositionally biased region" description="Low complexity" evidence="1">
    <location>
        <begin position="85"/>
        <end position="100"/>
    </location>
</feature>
<protein>
    <submittedName>
        <fullName evidence="4">Uncharacterized protein</fullName>
    </submittedName>
</protein>
<dbReference type="eggNOG" id="ENOG502S4R3">
    <property type="taxonomic scope" value="Eukaryota"/>
</dbReference>
<dbReference type="InterPro" id="IPR028095">
    <property type="entry name" value="Mso1_N_dom"/>
</dbReference>
<dbReference type="InterPro" id="IPR059107">
    <property type="entry name" value="Mso1_C"/>
</dbReference>
<name>G3ATI9_SPAPN</name>
<evidence type="ECO:0000313" key="5">
    <source>
        <dbReference type="Proteomes" id="UP000000709"/>
    </source>
</evidence>
<feature type="domain" description="Mso1 membrane-polarising" evidence="3">
    <location>
        <begin position="141"/>
        <end position="166"/>
    </location>
</feature>
<dbReference type="GeneID" id="18872076"/>